<comment type="caution">
    <text evidence="1">The sequence shown here is derived from an EMBL/GenBank/DDBJ whole genome shotgun (WGS) entry which is preliminary data.</text>
</comment>
<dbReference type="STRING" id="1452487.AVW16_06690"/>
<keyword evidence="2" id="KW-1185">Reference proteome</keyword>
<reference evidence="2" key="1">
    <citation type="submission" date="2016-01" db="EMBL/GenBank/DDBJ databases">
        <title>Draft genome of Chromobacterium sp. F49.</title>
        <authorList>
            <person name="Hong K.W."/>
        </authorList>
    </citation>
    <scope>NUCLEOTIDE SEQUENCE [LARGE SCALE GENOMIC DNA]</scope>
    <source>
        <strain evidence="2">CN10</strain>
    </source>
</reference>
<sequence>MTTSEPRWLALLRAEAARTSIAATADRLGYSRTSISLVLAGKYPGQTDRVAKAVVQLLEVRECPHLRRPLPEAECRAMALGAAPTHHPMKLGHWRACQRCPSRPQGD</sequence>
<dbReference type="AlphaFoldDB" id="A0A163D8Z2"/>
<accession>A0A163D8Z2</accession>
<evidence type="ECO:0000313" key="1">
    <source>
        <dbReference type="EMBL" id="KZE34157.1"/>
    </source>
</evidence>
<name>A0A163D8Z2_9NEIS</name>
<dbReference type="Proteomes" id="UP000076625">
    <property type="component" value="Unassembled WGS sequence"/>
</dbReference>
<evidence type="ECO:0000313" key="2">
    <source>
        <dbReference type="Proteomes" id="UP000076625"/>
    </source>
</evidence>
<dbReference type="InterPro" id="IPR010982">
    <property type="entry name" value="Lambda_DNA-bd_dom_sf"/>
</dbReference>
<dbReference type="RefSeq" id="WP_066610291.1">
    <property type="nucleotide sequence ID" value="NZ_LQQU01000009.1"/>
</dbReference>
<gene>
    <name evidence="1" type="ORF">AVW16_06690</name>
</gene>
<proteinExistence type="predicted"/>
<dbReference type="GO" id="GO:0003677">
    <property type="term" value="F:DNA binding"/>
    <property type="evidence" value="ECO:0007669"/>
    <property type="project" value="InterPro"/>
</dbReference>
<dbReference type="OrthoDB" id="7358102at2"/>
<organism evidence="1 2">
    <name type="scientific">Crenobacter luteus</name>
    <dbReference type="NCBI Taxonomy" id="1452487"/>
    <lineage>
        <taxon>Bacteria</taxon>
        <taxon>Pseudomonadati</taxon>
        <taxon>Pseudomonadota</taxon>
        <taxon>Betaproteobacteria</taxon>
        <taxon>Neisseriales</taxon>
        <taxon>Neisseriaceae</taxon>
        <taxon>Crenobacter</taxon>
    </lineage>
</organism>
<dbReference type="Gene3D" id="1.10.260.40">
    <property type="entry name" value="lambda repressor-like DNA-binding domains"/>
    <property type="match status" value="1"/>
</dbReference>
<protein>
    <submittedName>
        <fullName evidence="1">Uncharacterized protein</fullName>
    </submittedName>
</protein>
<dbReference type="EMBL" id="LQQU01000009">
    <property type="protein sequence ID" value="KZE34157.1"/>
    <property type="molecule type" value="Genomic_DNA"/>
</dbReference>